<accession>A0ABV5MXF9</accession>
<sequence>MDAQLAAGTTGPAPAPRGAGVVIDWLGRARTGGVHLYHRGRTRFVGWPEVHRDVTELTERLGHGGIRAGMRIGLRAHNCYEWLVLDLALLNLGAVPVALPVPDFKGRDNAGLCRQYGLSAVFAGKEGRAASDDVSVAALETVLSEPLAVKPLDPAPAPQGERLPAGDAEVFTLAFSSGTAGRVKCLLLGWPGVAALIEAHTEAYPFRRDDRVMIALPLSTFQQRYLCYLAIRNDCGVVLTTVGHFVDALQATRPTVLLGPPNFYEFVENRYRAMDPRRRARLESVAVLASLLPSERMRRHWRRGVFRELHEMYGGSMRLMLVGSAPVRDGMLEFFARTGFELYQIYGMTEIGFLTWNRPGANKIGSVGREVYPGTVSLSGDGEVTVRHDRHLCVGYEGEPAESVAQVFRGDDTIATGDLGTFDEDGHLVLRGRKKNLIITTGGQKLQLEDLEEELARARGVTQVCLYPLDGGGMAAVAWCEGDQEAAGASLRPRIDQLNTRLGRAQDVRRLALLPGPLAAGSPLLNRNLKVNRDAVREATADRLEPLGPHAP</sequence>
<dbReference type="InterPro" id="IPR000873">
    <property type="entry name" value="AMP-dep_synth/lig_dom"/>
</dbReference>
<dbReference type="InterPro" id="IPR042099">
    <property type="entry name" value="ANL_N_sf"/>
</dbReference>
<keyword evidence="5" id="KW-1185">Reference proteome</keyword>
<feature type="domain" description="AMP-dependent synthetase/ligase" evidence="3">
    <location>
        <begin position="41"/>
        <end position="371"/>
    </location>
</feature>
<comment type="caution">
    <text evidence="4">The sequence shown here is derived from an EMBL/GenBank/DDBJ whole genome shotgun (WGS) entry which is preliminary data.</text>
</comment>
<keyword evidence="2" id="KW-0067">ATP-binding</keyword>
<evidence type="ECO:0000256" key="1">
    <source>
        <dbReference type="ARBA" id="ARBA00022741"/>
    </source>
</evidence>
<organism evidence="4 5">
    <name type="scientific">Streptomyces cinereospinus</name>
    <dbReference type="NCBI Taxonomy" id="285561"/>
    <lineage>
        <taxon>Bacteria</taxon>
        <taxon>Bacillati</taxon>
        <taxon>Actinomycetota</taxon>
        <taxon>Actinomycetes</taxon>
        <taxon>Kitasatosporales</taxon>
        <taxon>Streptomycetaceae</taxon>
        <taxon>Streptomyces</taxon>
    </lineage>
</organism>
<keyword evidence="1" id="KW-0547">Nucleotide-binding</keyword>
<proteinExistence type="predicted"/>
<dbReference type="PANTHER" id="PTHR43272">
    <property type="entry name" value="LONG-CHAIN-FATTY-ACID--COA LIGASE"/>
    <property type="match status" value="1"/>
</dbReference>
<dbReference type="Pfam" id="PF00501">
    <property type="entry name" value="AMP-binding"/>
    <property type="match status" value="1"/>
</dbReference>
<dbReference type="SUPFAM" id="SSF56801">
    <property type="entry name" value="Acetyl-CoA synthetase-like"/>
    <property type="match status" value="1"/>
</dbReference>
<gene>
    <name evidence="4" type="ORF">ACFF45_08300</name>
</gene>
<dbReference type="PANTHER" id="PTHR43272:SF33">
    <property type="entry name" value="AMP-BINDING DOMAIN-CONTAINING PROTEIN-RELATED"/>
    <property type="match status" value="1"/>
</dbReference>
<reference evidence="4 5" key="1">
    <citation type="submission" date="2024-09" db="EMBL/GenBank/DDBJ databases">
        <authorList>
            <person name="Sun Q."/>
            <person name="Mori K."/>
        </authorList>
    </citation>
    <scope>NUCLEOTIDE SEQUENCE [LARGE SCALE GENOMIC DNA]</scope>
    <source>
        <strain evidence="4 5">JCM 6917</strain>
    </source>
</reference>
<name>A0ABV5MXF9_9ACTN</name>
<dbReference type="Proteomes" id="UP001589709">
    <property type="component" value="Unassembled WGS sequence"/>
</dbReference>
<protein>
    <submittedName>
        <fullName evidence="4">AMP-binding protein</fullName>
    </submittedName>
</protein>
<evidence type="ECO:0000259" key="3">
    <source>
        <dbReference type="Pfam" id="PF00501"/>
    </source>
</evidence>
<dbReference type="Gene3D" id="3.40.50.12780">
    <property type="entry name" value="N-terminal domain of ligase-like"/>
    <property type="match status" value="2"/>
</dbReference>
<dbReference type="EMBL" id="JBHMCY010000011">
    <property type="protein sequence ID" value="MFB9462713.1"/>
    <property type="molecule type" value="Genomic_DNA"/>
</dbReference>
<evidence type="ECO:0000313" key="5">
    <source>
        <dbReference type="Proteomes" id="UP001589709"/>
    </source>
</evidence>
<evidence type="ECO:0000313" key="4">
    <source>
        <dbReference type="EMBL" id="MFB9462713.1"/>
    </source>
</evidence>
<evidence type="ECO:0000256" key="2">
    <source>
        <dbReference type="ARBA" id="ARBA00022840"/>
    </source>
</evidence>
<dbReference type="RefSeq" id="WP_381343989.1">
    <property type="nucleotide sequence ID" value="NZ_JBHMCY010000011.1"/>
</dbReference>